<organism evidence="2 3">
    <name type="scientific">Luteolibacter algae</name>
    <dbReference type="NCBI Taxonomy" id="454151"/>
    <lineage>
        <taxon>Bacteria</taxon>
        <taxon>Pseudomonadati</taxon>
        <taxon>Verrucomicrobiota</taxon>
        <taxon>Verrucomicrobiia</taxon>
        <taxon>Verrucomicrobiales</taxon>
        <taxon>Verrucomicrobiaceae</taxon>
        <taxon>Luteolibacter</taxon>
    </lineage>
</organism>
<dbReference type="SUPFAM" id="SSF52540">
    <property type="entry name" value="P-loop containing nucleoside triphosphate hydrolases"/>
    <property type="match status" value="2"/>
</dbReference>
<evidence type="ECO:0000256" key="1">
    <source>
        <dbReference type="SAM" id="Coils"/>
    </source>
</evidence>
<evidence type="ECO:0000313" key="2">
    <source>
        <dbReference type="EMBL" id="MFD2255441.1"/>
    </source>
</evidence>
<feature type="coiled-coil region" evidence="1">
    <location>
        <begin position="293"/>
        <end position="371"/>
    </location>
</feature>
<protein>
    <submittedName>
        <fullName evidence="2">SbcC/MukB-like Walker B domain-containing protein</fullName>
    </submittedName>
</protein>
<dbReference type="InterPro" id="IPR027417">
    <property type="entry name" value="P-loop_NTPase"/>
</dbReference>
<feature type="coiled-coil region" evidence="1">
    <location>
        <begin position="709"/>
        <end position="769"/>
    </location>
</feature>
<dbReference type="Pfam" id="PF13555">
    <property type="entry name" value="AAA_29"/>
    <property type="match status" value="1"/>
</dbReference>
<dbReference type="Gene3D" id="3.40.50.300">
    <property type="entry name" value="P-loop containing nucleotide triphosphate hydrolases"/>
    <property type="match status" value="1"/>
</dbReference>
<keyword evidence="3" id="KW-1185">Reference proteome</keyword>
<dbReference type="Pfam" id="PF13558">
    <property type="entry name" value="SbcC_Walker_B"/>
    <property type="match status" value="1"/>
</dbReference>
<dbReference type="RefSeq" id="WP_386818100.1">
    <property type="nucleotide sequence ID" value="NZ_JBHUIT010000002.1"/>
</dbReference>
<evidence type="ECO:0000313" key="3">
    <source>
        <dbReference type="Proteomes" id="UP001597375"/>
    </source>
</evidence>
<dbReference type="EMBL" id="JBHUIT010000002">
    <property type="protein sequence ID" value="MFD2255441.1"/>
    <property type="molecule type" value="Genomic_DNA"/>
</dbReference>
<keyword evidence="1" id="KW-0175">Coiled coil</keyword>
<reference evidence="3" key="1">
    <citation type="journal article" date="2019" name="Int. J. Syst. Evol. Microbiol.">
        <title>The Global Catalogue of Microorganisms (GCM) 10K type strain sequencing project: providing services to taxonomists for standard genome sequencing and annotation.</title>
        <authorList>
            <consortium name="The Broad Institute Genomics Platform"/>
            <consortium name="The Broad Institute Genome Sequencing Center for Infectious Disease"/>
            <person name="Wu L."/>
            <person name="Ma J."/>
        </authorList>
    </citation>
    <scope>NUCLEOTIDE SEQUENCE [LARGE SCALE GENOMIC DNA]</scope>
    <source>
        <strain evidence="3">CGMCC 4.7106</strain>
    </source>
</reference>
<sequence length="1138" mass="129799">MSRAIQLTKIHALNWYGYRDSLPVKGNLVLAGVTGSGKSILMDLLMLVLVGPERARHHFNRSATGSRSDRTIKGYCLLDTKREENGQPQYFHDKGVTTYIGGEFTWPEGSVDDTGGRRIETWGIRFEFRNSSENDGFNTPFYCPAPLEREDFLSVSPEDGKLRTSSLAEFKAMIESRGGRLFTSSREYLRDMANASHLNFNKEVLERLLPSAMSFTNLKSFDDFCRQFVLPGEAVPVDDVISSFRDFESYERELRELRAQLDRLLVIRKLASTLHEAQRDGEVASYLAAENHHSHAQETVEQHSAHLQRLQDEFAEDEARLQELSGLLGNAEAQRDQLSALLNESSEGRLYNDLAVRTRKLEEDIDRLRAIASRIESGISARLKSARSWIEEMAKAPVEPKVFTTAMEEAIGVLDSCEREETSHSLSMLADAADKLCRQLRDRFREDSEDLRDLREERTKLESQIESLRRGLPPVSQPFLTALREALPQLPGEAEPRALRELCEIKDETWRPAAEVSFSEKFAVVVPPQHQEQAAKILDQISERDMAEAGPQSLVDPDQLLSGKTDRIKNSFADIFETSDPIARAYIDREFGHILRADDLDGMSEAPFAIRADGLMKRGGIISRPFPYDGVPFIGENGLKRQLEIKRARLDKIDAKLRRLEPLEREVERLLAAREQAIPDHSEVSRELIRVEDLPRKQADQEELMAQLHAISTDELASLEEKIDILKEQMASWAVEEKEILRKGGHKEIKQAEEELKARTEDASRREDEFSRAKLRIDIHKHHERYVAWKAEAEEYTPAADVRAREFSKAAAAAELMATQTIGDLKVAMMEFKKTFHPKFDDLPEDGTDTAPYERILALIEDADIPKFEKKSANERKRWESLFRTQVLSRMQQAIKNVENIISLLNQQLKRPIGHDRYKIDRRPNPDFNIYRSLIDLNSLHHEDELFYSHMDGELKDALELFLTTLVKNANSPEAARLLDYRQYFDYDLLVTDVRDPDGKHVSVDKQSGKMSGGENQSPYFVAILASYLHAYNRHETRRKEPSLALVPIDEAFSKLSGERIQNCLQAMAELDLQGMFSMSSGNIPYAFSQCDELIIITRKEVRRGTRVGTRNVPVVLFRDSPEGKKWIEETGLAESVQ</sequence>
<gene>
    <name evidence="2" type="ORF">ACFSSA_02025</name>
</gene>
<comment type="caution">
    <text evidence="2">The sequence shown here is derived from an EMBL/GenBank/DDBJ whole genome shotgun (WGS) entry which is preliminary data.</text>
</comment>
<accession>A0ABW5D776</accession>
<proteinExistence type="predicted"/>
<dbReference type="Proteomes" id="UP001597375">
    <property type="component" value="Unassembled WGS sequence"/>
</dbReference>
<feature type="coiled-coil region" evidence="1">
    <location>
        <begin position="437"/>
        <end position="471"/>
    </location>
</feature>
<name>A0ABW5D776_9BACT</name>